<sequence>MPPVLCYRFHLRARRPVELERQLKRLAMRHRDVIGVTFHYRPMPEQRDQWQLQLMFRASTPREMRASLLETVTRELLLDGCLRELDMRVYACIEQVCRPEQVDSMLQTFHKRSVSCMQHDV</sequence>
<protein>
    <submittedName>
        <fullName evidence="1">Uncharacterized protein</fullName>
    </submittedName>
</protein>
<organism evidence="1 2">
    <name type="scientific">Pseudomonas matsuisoli</name>
    <dbReference type="NCBI Taxonomy" id="1515666"/>
    <lineage>
        <taxon>Bacteria</taxon>
        <taxon>Pseudomonadati</taxon>
        <taxon>Pseudomonadota</taxon>
        <taxon>Gammaproteobacteria</taxon>
        <taxon>Pseudomonadales</taxon>
        <taxon>Pseudomonadaceae</taxon>
        <taxon>Pseudomonas</taxon>
    </lineage>
</organism>
<accession>A0A917Q3E3</accession>
<dbReference type="RefSeq" id="WP_188985226.1">
    <property type="nucleotide sequence ID" value="NZ_BMPO01000009.1"/>
</dbReference>
<reference evidence="1" key="2">
    <citation type="submission" date="2020-09" db="EMBL/GenBank/DDBJ databases">
        <authorList>
            <person name="Sun Q."/>
            <person name="Ohkuma M."/>
        </authorList>
    </citation>
    <scope>NUCLEOTIDE SEQUENCE</scope>
    <source>
        <strain evidence="1">JCM 30078</strain>
    </source>
</reference>
<dbReference type="Proteomes" id="UP000635983">
    <property type="component" value="Unassembled WGS sequence"/>
</dbReference>
<comment type="caution">
    <text evidence="1">The sequence shown here is derived from an EMBL/GenBank/DDBJ whole genome shotgun (WGS) entry which is preliminary data.</text>
</comment>
<name>A0A917Q3E3_9PSED</name>
<keyword evidence="2" id="KW-1185">Reference proteome</keyword>
<reference evidence="1" key="1">
    <citation type="journal article" date="2014" name="Int. J. Syst. Evol. Microbiol.">
        <title>Complete genome sequence of Corynebacterium casei LMG S-19264T (=DSM 44701T), isolated from a smear-ripened cheese.</title>
        <authorList>
            <consortium name="US DOE Joint Genome Institute (JGI-PGF)"/>
            <person name="Walter F."/>
            <person name="Albersmeier A."/>
            <person name="Kalinowski J."/>
            <person name="Ruckert C."/>
        </authorList>
    </citation>
    <scope>NUCLEOTIDE SEQUENCE</scope>
    <source>
        <strain evidence="1">JCM 30078</strain>
    </source>
</reference>
<dbReference type="AlphaFoldDB" id="A0A917Q3E3"/>
<gene>
    <name evidence="1" type="ORF">GCM10009304_36150</name>
</gene>
<proteinExistence type="predicted"/>
<evidence type="ECO:0000313" key="2">
    <source>
        <dbReference type="Proteomes" id="UP000635983"/>
    </source>
</evidence>
<evidence type="ECO:0000313" key="1">
    <source>
        <dbReference type="EMBL" id="GGK06710.1"/>
    </source>
</evidence>
<dbReference type="EMBL" id="BMPO01000009">
    <property type="protein sequence ID" value="GGK06710.1"/>
    <property type="molecule type" value="Genomic_DNA"/>
</dbReference>